<comment type="caution">
    <text evidence="1">The sequence shown here is derived from an EMBL/GenBank/DDBJ whole genome shotgun (WGS) entry which is preliminary data.</text>
</comment>
<gene>
    <name evidence="1" type="ORF">PV517_31330</name>
</gene>
<dbReference type="RefSeq" id="WP_319215330.1">
    <property type="nucleotide sequence ID" value="NZ_JARAVY010000014.1"/>
</dbReference>
<accession>A0ABU4LDP8</accession>
<dbReference type="EMBL" id="JARAVY010000014">
    <property type="protein sequence ID" value="MDX2913148.1"/>
    <property type="molecule type" value="Genomic_DNA"/>
</dbReference>
<protein>
    <recommendedName>
        <fullName evidence="3">Secreted protein</fullName>
    </recommendedName>
</protein>
<name>A0ABU4LDP8_9ACTN</name>
<dbReference type="Proteomes" id="UP001271723">
    <property type="component" value="Unassembled WGS sequence"/>
</dbReference>
<evidence type="ECO:0000313" key="1">
    <source>
        <dbReference type="EMBL" id="MDX2913148.1"/>
    </source>
</evidence>
<reference evidence="1 2" key="1">
    <citation type="journal article" date="2023" name="Microb. Genom.">
        <title>Mesoterricola silvestris gen. nov., sp. nov., Mesoterricola sediminis sp. nov., Geothrix oryzae sp. nov., Geothrix edaphica sp. nov., Geothrix rubra sp. nov., and Geothrix limicola sp. nov., six novel members of Acidobacteriota isolated from soils.</title>
        <authorList>
            <person name="Weisberg A.J."/>
            <person name="Pearce E."/>
            <person name="Kramer C.G."/>
            <person name="Chang J.H."/>
            <person name="Clarke C.R."/>
        </authorList>
    </citation>
    <scope>NUCLEOTIDE SEQUENCE [LARGE SCALE GENOMIC DNA]</scope>
    <source>
        <strain evidence="1 2">NRRL_B-2795</strain>
    </source>
</reference>
<evidence type="ECO:0000313" key="2">
    <source>
        <dbReference type="Proteomes" id="UP001271723"/>
    </source>
</evidence>
<sequence length="156" mass="17826">MESMLAALIAVVGTLLGVVVTNRQQNRRADRSETIAAAERLRQERITAYAEFARTVMEFRSSQYQRWRHRQDGLDSPAYEEARYESHQRRAQAWYALYRVRLVAAGERGLVELGKTAMTLATRIDEANDVEELRDIGSRTRVAVEEFIDAATPHIS</sequence>
<evidence type="ECO:0008006" key="3">
    <source>
        <dbReference type="Google" id="ProtNLM"/>
    </source>
</evidence>
<proteinExistence type="predicted"/>
<organism evidence="1 2">
    <name type="scientific">Streptomyces griseiscabiei</name>
    <dbReference type="NCBI Taxonomy" id="2993540"/>
    <lineage>
        <taxon>Bacteria</taxon>
        <taxon>Bacillati</taxon>
        <taxon>Actinomycetota</taxon>
        <taxon>Actinomycetes</taxon>
        <taxon>Kitasatosporales</taxon>
        <taxon>Streptomycetaceae</taxon>
        <taxon>Streptomyces</taxon>
    </lineage>
</organism>
<keyword evidence="2" id="KW-1185">Reference proteome</keyword>